<dbReference type="EMBL" id="QLNQ01000020">
    <property type="protein sequence ID" value="RCK65311.1"/>
    <property type="molecule type" value="Genomic_DNA"/>
</dbReference>
<dbReference type="AlphaFoldDB" id="A0A367YJV5"/>
<sequence length="443" mass="49056">MLPIVILLSLFASCLSTSLTPSQESHPEETGENGCIVTFYDGPTPHVTTIDHCPDNIYEVPPGCTKVNDKTYCPPLDHCSWTYPDTNMNHRRFVCDDVNCVGQSDGENGPTFKCTPPEPYSEEEGGGVTVTTTLVVTGYFTTFVDCACDGGNQTQPEPEPQPEPQPQPEPGSQTPTQPQPGSQTQTQPQPPRVTDCTTYSGKQFCPPDGCTSYNTSLNDPRSVSTWGEQTTCYDFDCSFVATTNYTGFNCDPYTSTQDGGCEYTTIHRWGKRDIKSWCPDSFTGCIPALTTVNDVVHTYTTCDINYTPHSLCIFLRDETITDFYLSCPPPCTETFSTDSPEHSMTVTFEYCPGKYITPPPDFFTTEPNACESYRGRLYCPFFCSPVVKSGEYYGSTRTYTQTECGSESRCTFHRTGDTPSFVCLKLLDPYWVTTGVTTYVPTP</sequence>
<proteinExistence type="predicted"/>
<organism evidence="3 4">
    <name type="scientific">Candida viswanathii</name>
    <dbReference type="NCBI Taxonomy" id="5486"/>
    <lineage>
        <taxon>Eukaryota</taxon>
        <taxon>Fungi</taxon>
        <taxon>Dikarya</taxon>
        <taxon>Ascomycota</taxon>
        <taxon>Saccharomycotina</taxon>
        <taxon>Pichiomycetes</taxon>
        <taxon>Debaryomycetaceae</taxon>
        <taxon>Candida/Lodderomyces clade</taxon>
        <taxon>Candida</taxon>
    </lineage>
</organism>
<keyword evidence="4" id="KW-1185">Reference proteome</keyword>
<evidence type="ECO:0000313" key="4">
    <source>
        <dbReference type="Proteomes" id="UP000253472"/>
    </source>
</evidence>
<feature type="compositionally biased region" description="Low complexity" evidence="1">
    <location>
        <begin position="170"/>
        <end position="187"/>
    </location>
</feature>
<dbReference type="OrthoDB" id="10534514at2759"/>
<comment type="caution">
    <text evidence="3">The sequence shown here is derived from an EMBL/GenBank/DDBJ whole genome shotgun (WGS) entry which is preliminary data.</text>
</comment>
<protein>
    <submittedName>
        <fullName evidence="3">Uncharacterized protein</fullName>
    </submittedName>
</protein>
<feature type="compositionally biased region" description="Pro residues" evidence="1">
    <location>
        <begin position="157"/>
        <end position="169"/>
    </location>
</feature>
<evidence type="ECO:0000256" key="2">
    <source>
        <dbReference type="SAM" id="SignalP"/>
    </source>
</evidence>
<reference evidence="3 4" key="1">
    <citation type="submission" date="2018-06" db="EMBL/GenBank/DDBJ databases">
        <title>Whole genome sequencing of Candida tropicalis (genome annotated by CSBL at Korea University).</title>
        <authorList>
            <person name="Ahn J."/>
        </authorList>
    </citation>
    <scope>NUCLEOTIDE SEQUENCE [LARGE SCALE GENOMIC DNA]</scope>
    <source>
        <strain evidence="3 4">ATCC 20962</strain>
    </source>
</reference>
<evidence type="ECO:0000256" key="1">
    <source>
        <dbReference type="SAM" id="MobiDB-lite"/>
    </source>
</evidence>
<accession>A0A367YJV5</accession>
<evidence type="ECO:0000313" key="3">
    <source>
        <dbReference type="EMBL" id="RCK65311.1"/>
    </source>
</evidence>
<feature type="chain" id="PRO_5016925926" evidence="2">
    <location>
        <begin position="17"/>
        <end position="443"/>
    </location>
</feature>
<feature type="region of interest" description="Disordered" evidence="1">
    <location>
        <begin position="151"/>
        <end position="194"/>
    </location>
</feature>
<feature type="region of interest" description="Disordered" evidence="1">
    <location>
        <begin position="107"/>
        <end position="126"/>
    </location>
</feature>
<keyword evidence="2" id="KW-0732">Signal</keyword>
<feature type="signal peptide" evidence="2">
    <location>
        <begin position="1"/>
        <end position="16"/>
    </location>
</feature>
<gene>
    <name evidence="3" type="ORF">Cantr_01052</name>
</gene>
<dbReference type="Proteomes" id="UP000253472">
    <property type="component" value="Unassembled WGS sequence"/>
</dbReference>
<name>A0A367YJV5_9ASCO</name>